<accession>A0A183FD63</accession>
<evidence type="ECO:0000313" key="1">
    <source>
        <dbReference type="EMBL" id="VDO60182.1"/>
    </source>
</evidence>
<protein>
    <submittedName>
        <fullName evidence="3">SH2 domain-containing protein</fullName>
    </submittedName>
</protein>
<dbReference type="Proteomes" id="UP000050761">
    <property type="component" value="Unassembled WGS sequence"/>
</dbReference>
<name>A0A183FD63_HELPZ</name>
<organism evidence="2 3">
    <name type="scientific">Heligmosomoides polygyrus</name>
    <name type="common">Parasitic roundworm</name>
    <dbReference type="NCBI Taxonomy" id="6339"/>
    <lineage>
        <taxon>Eukaryota</taxon>
        <taxon>Metazoa</taxon>
        <taxon>Ecdysozoa</taxon>
        <taxon>Nematoda</taxon>
        <taxon>Chromadorea</taxon>
        <taxon>Rhabditida</taxon>
        <taxon>Rhabditina</taxon>
        <taxon>Rhabditomorpha</taxon>
        <taxon>Strongyloidea</taxon>
        <taxon>Heligmosomidae</taxon>
        <taxon>Heligmosomoides</taxon>
    </lineage>
</organism>
<dbReference type="EMBL" id="UZAH01025276">
    <property type="protein sequence ID" value="VDO60182.1"/>
    <property type="molecule type" value="Genomic_DNA"/>
</dbReference>
<reference evidence="3" key="2">
    <citation type="submission" date="2019-09" db="UniProtKB">
        <authorList>
            <consortium name="WormBaseParasite"/>
        </authorList>
    </citation>
    <scope>IDENTIFICATION</scope>
</reference>
<proteinExistence type="predicted"/>
<dbReference type="WBParaSite" id="HPBE_0000413801-mRNA-1">
    <property type="protein sequence ID" value="HPBE_0000413801-mRNA-1"/>
    <property type="gene ID" value="HPBE_0000413801"/>
</dbReference>
<sequence>MTGQCFVLSRQASYHFTETEGMDGWLVWAGNLNQDPRFGMHATATPLPAALPRAPAKGLFILRDKSDSSPVQNMHID</sequence>
<keyword evidence="2" id="KW-1185">Reference proteome</keyword>
<reference evidence="1 2" key="1">
    <citation type="submission" date="2018-11" db="EMBL/GenBank/DDBJ databases">
        <authorList>
            <consortium name="Pathogen Informatics"/>
        </authorList>
    </citation>
    <scope>NUCLEOTIDE SEQUENCE [LARGE SCALE GENOMIC DNA]</scope>
</reference>
<evidence type="ECO:0000313" key="3">
    <source>
        <dbReference type="WBParaSite" id="HPBE_0000413801-mRNA-1"/>
    </source>
</evidence>
<evidence type="ECO:0000313" key="2">
    <source>
        <dbReference type="Proteomes" id="UP000050761"/>
    </source>
</evidence>
<accession>A0A3P8AIX2</accession>
<dbReference type="AlphaFoldDB" id="A0A183FD63"/>
<gene>
    <name evidence="1" type="ORF">HPBE_LOCUS4139</name>
</gene>